<comment type="caution">
    <text evidence="2">The sequence shown here is derived from an EMBL/GenBank/DDBJ whole genome shotgun (WGS) entry which is preliminary data.</text>
</comment>
<dbReference type="AlphaFoldDB" id="A0AA89BQ07"/>
<dbReference type="EMBL" id="JAVXUP010000071">
    <property type="protein sequence ID" value="KAK3039736.1"/>
    <property type="molecule type" value="Genomic_DNA"/>
</dbReference>
<reference evidence="2" key="1">
    <citation type="submission" date="2022-12" db="EMBL/GenBank/DDBJ databases">
        <title>Draft genome assemblies for two species of Escallonia (Escalloniales).</title>
        <authorList>
            <person name="Chanderbali A."/>
            <person name="Dervinis C."/>
            <person name="Anghel I."/>
            <person name="Soltis D."/>
            <person name="Soltis P."/>
            <person name="Zapata F."/>
        </authorList>
    </citation>
    <scope>NUCLEOTIDE SEQUENCE</scope>
    <source>
        <strain evidence="2">UCBG64.0493</strain>
        <tissue evidence="2">Leaf</tissue>
    </source>
</reference>
<sequence>MMWNLLSWYNSKRISAVDLKPKMLIAKAQYPNMRARRENESMDYPRLTICFLFILSLITPQPIFVADVCCSDIGNYTTNSTYAANLKTLLSSISNISDLNSDGFFNASIGQKGQSLRSRTLQRRTGHHQLPQLPQRL</sequence>
<name>A0AA89BQ07_9ASTE</name>
<evidence type="ECO:0000256" key="1">
    <source>
        <dbReference type="SAM" id="MobiDB-lite"/>
    </source>
</evidence>
<gene>
    <name evidence="2" type="ORF">RJ639_027077</name>
</gene>
<keyword evidence="3" id="KW-1185">Reference proteome</keyword>
<dbReference type="Proteomes" id="UP001188597">
    <property type="component" value="Unassembled WGS sequence"/>
</dbReference>
<protein>
    <submittedName>
        <fullName evidence="2">Uncharacterized protein</fullName>
    </submittedName>
</protein>
<evidence type="ECO:0000313" key="3">
    <source>
        <dbReference type="Proteomes" id="UP001188597"/>
    </source>
</evidence>
<proteinExistence type="predicted"/>
<feature type="region of interest" description="Disordered" evidence="1">
    <location>
        <begin position="116"/>
        <end position="137"/>
    </location>
</feature>
<organism evidence="2 3">
    <name type="scientific">Escallonia herrerae</name>
    <dbReference type="NCBI Taxonomy" id="1293975"/>
    <lineage>
        <taxon>Eukaryota</taxon>
        <taxon>Viridiplantae</taxon>
        <taxon>Streptophyta</taxon>
        <taxon>Embryophyta</taxon>
        <taxon>Tracheophyta</taxon>
        <taxon>Spermatophyta</taxon>
        <taxon>Magnoliopsida</taxon>
        <taxon>eudicotyledons</taxon>
        <taxon>Gunneridae</taxon>
        <taxon>Pentapetalae</taxon>
        <taxon>asterids</taxon>
        <taxon>campanulids</taxon>
        <taxon>Escalloniales</taxon>
        <taxon>Escalloniaceae</taxon>
        <taxon>Escallonia</taxon>
    </lineage>
</organism>
<accession>A0AA89BQ07</accession>
<evidence type="ECO:0000313" key="2">
    <source>
        <dbReference type="EMBL" id="KAK3039736.1"/>
    </source>
</evidence>